<evidence type="ECO:0000256" key="2">
    <source>
        <dbReference type="SAM" id="SignalP"/>
    </source>
</evidence>
<organism evidence="4 5">
    <name type="scientific">Streptomyces rameus</name>
    <dbReference type="NCBI Taxonomy" id="68261"/>
    <lineage>
        <taxon>Bacteria</taxon>
        <taxon>Bacillati</taxon>
        <taxon>Actinomycetota</taxon>
        <taxon>Actinomycetes</taxon>
        <taxon>Kitasatosporales</taxon>
        <taxon>Streptomycetaceae</taxon>
        <taxon>Streptomyces</taxon>
    </lineage>
</organism>
<feature type="compositionally biased region" description="Basic and acidic residues" evidence="1">
    <location>
        <begin position="141"/>
        <end position="152"/>
    </location>
</feature>
<feature type="signal peptide" evidence="2">
    <location>
        <begin position="1"/>
        <end position="34"/>
    </location>
</feature>
<dbReference type="Pfam" id="PF00932">
    <property type="entry name" value="LTD"/>
    <property type="match status" value="1"/>
</dbReference>
<keyword evidence="5" id="KW-1185">Reference proteome</keyword>
<comment type="caution">
    <text evidence="4">The sequence shown here is derived from an EMBL/GenBank/DDBJ whole genome shotgun (WGS) entry which is preliminary data.</text>
</comment>
<dbReference type="InterPro" id="IPR001322">
    <property type="entry name" value="Lamin_tail_dom"/>
</dbReference>
<gene>
    <name evidence="4" type="ORF">GCM10010521_03440</name>
</gene>
<dbReference type="PROSITE" id="PS51841">
    <property type="entry name" value="LTD"/>
    <property type="match status" value="1"/>
</dbReference>
<evidence type="ECO:0000259" key="3">
    <source>
        <dbReference type="PROSITE" id="PS51841"/>
    </source>
</evidence>
<feature type="region of interest" description="Disordered" evidence="1">
    <location>
        <begin position="141"/>
        <end position="178"/>
    </location>
</feature>
<feature type="domain" description="LTD" evidence="3">
    <location>
        <begin position="53"/>
        <end position="160"/>
    </location>
</feature>
<accession>A0ABP6MP24</accession>
<evidence type="ECO:0000313" key="5">
    <source>
        <dbReference type="Proteomes" id="UP001500893"/>
    </source>
</evidence>
<proteinExistence type="predicted"/>
<name>A0ABP6MP24_9ACTN</name>
<evidence type="ECO:0000313" key="4">
    <source>
        <dbReference type="EMBL" id="GAA3119266.1"/>
    </source>
</evidence>
<dbReference type="EMBL" id="BAAAVM010000002">
    <property type="protein sequence ID" value="GAA3119266.1"/>
    <property type="molecule type" value="Genomic_DNA"/>
</dbReference>
<protein>
    <recommendedName>
        <fullName evidence="3">LTD domain-containing protein</fullName>
    </recommendedName>
</protein>
<evidence type="ECO:0000256" key="1">
    <source>
        <dbReference type="SAM" id="MobiDB-lite"/>
    </source>
</evidence>
<dbReference type="Proteomes" id="UP001500893">
    <property type="component" value="Unassembled WGS sequence"/>
</dbReference>
<feature type="chain" id="PRO_5045038134" description="LTD domain-containing protein" evidence="2">
    <location>
        <begin position="35"/>
        <end position="178"/>
    </location>
</feature>
<reference evidence="5" key="1">
    <citation type="journal article" date="2019" name="Int. J. Syst. Evol. Microbiol.">
        <title>The Global Catalogue of Microorganisms (GCM) 10K type strain sequencing project: providing services to taxonomists for standard genome sequencing and annotation.</title>
        <authorList>
            <consortium name="The Broad Institute Genomics Platform"/>
            <consortium name="The Broad Institute Genome Sequencing Center for Infectious Disease"/>
            <person name="Wu L."/>
            <person name="Ma J."/>
        </authorList>
    </citation>
    <scope>NUCLEOTIDE SEQUENCE [LARGE SCALE GENOMIC DNA]</scope>
    <source>
        <strain evidence="5">JCM 11574</strain>
    </source>
</reference>
<keyword evidence="2" id="KW-0732">Signal</keyword>
<dbReference type="SUPFAM" id="SSF74853">
    <property type="entry name" value="Lamin A/C globular tail domain"/>
    <property type="match status" value="1"/>
</dbReference>
<dbReference type="InterPro" id="IPR036415">
    <property type="entry name" value="Lamin_tail_dom_sf"/>
</dbReference>
<dbReference type="Gene3D" id="2.60.40.1260">
    <property type="entry name" value="Lamin Tail domain"/>
    <property type="match status" value="1"/>
</dbReference>
<sequence length="178" mass="20074">MSVFVSASATRRRVAAAVVAATAVVGAAALPASAADRDHGRPHHWDRSHVVISGAQHHTSLRYDRSNASLNREWVELTNDGRRDVNLDGWTLSDEDGHTYTFRHYRLEDHATVRVHTGAGRDSESDLYQDRRQSVWDSDHDTATLRNDHGRLIDSTSWGYDDRGDRDDRDGGRHGRHR</sequence>
<feature type="compositionally biased region" description="Basic and acidic residues" evidence="1">
    <location>
        <begin position="160"/>
        <end position="178"/>
    </location>
</feature>